<dbReference type="EMBL" id="JABSTQ010001256">
    <property type="protein sequence ID" value="KAG0444909.1"/>
    <property type="molecule type" value="Genomic_DNA"/>
</dbReference>
<evidence type="ECO:0000313" key="1">
    <source>
        <dbReference type="EMBL" id="KAG0444909.1"/>
    </source>
</evidence>
<reference evidence="1 2" key="1">
    <citation type="journal article" date="2020" name="Cell">
        <title>Large-Scale Comparative Analyses of Tick Genomes Elucidate Their Genetic Diversity and Vector Capacities.</title>
        <authorList>
            <consortium name="Tick Genome and Microbiome Consortium (TIGMIC)"/>
            <person name="Jia N."/>
            <person name="Wang J."/>
            <person name="Shi W."/>
            <person name="Du L."/>
            <person name="Sun Y."/>
            <person name="Zhan W."/>
            <person name="Jiang J.F."/>
            <person name="Wang Q."/>
            <person name="Zhang B."/>
            <person name="Ji P."/>
            <person name="Bell-Sakyi L."/>
            <person name="Cui X.M."/>
            <person name="Yuan T.T."/>
            <person name="Jiang B.G."/>
            <person name="Yang W.F."/>
            <person name="Lam T.T."/>
            <person name="Chang Q.C."/>
            <person name="Ding S.J."/>
            <person name="Wang X.J."/>
            <person name="Zhu J.G."/>
            <person name="Ruan X.D."/>
            <person name="Zhao L."/>
            <person name="Wei J.T."/>
            <person name="Ye R.Z."/>
            <person name="Que T.C."/>
            <person name="Du C.H."/>
            <person name="Zhou Y.H."/>
            <person name="Cheng J.X."/>
            <person name="Dai P.F."/>
            <person name="Guo W.B."/>
            <person name="Han X.H."/>
            <person name="Huang E.J."/>
            <person name="Li L.F."/>
            <person name="Wei W."/>
            <person name="Gao Y.C."/>
            <person name="Liu J.Z."/>
            <person name="Shao H.Z."/>
            <person name="Wang X."/>
            <person name="Wang C.C."/>
            <person name="Yang T.C."/>
            <person name="Huo Q.B."/>
            <person name="Li W."/>
            <person name="Chen H.Y."/>
            <person name="Chen S.E."/>
            <person name="Zhou L.G."/>
            <person name="Ni X.B."/>
            <person name="Tian J.H."/>
            <person name="Sheng Y."/>
            <person name="Liu T."/>
            <person name="Pan Y.S."/>
            <person name="Xia L.Y."/>
            <person name="Li J."/>
            <person name="Zhao F."/>
            <person name="Cao W.C."/>
        </authorList>
    </citation>
    <scope>NUCLEOTIDE SEQUENCE [LARGE SCALE GENOMIC DNA]</scope>
    <source>
        <strain evidence="1">Iper-2018</strain>
    </source>
</reference>
<comment type="caution">
    <text evidence="1">The sequence shown here is derived from an EMBL/GenBank/DDBJ whole genome shotgun (WGS) entry which is preliminary data.</text>
</comment>
<dbReference type="Proteomes" id="UP000805193">
    <property type="component" value="Unassembled WGS sequence"/>
</dbReference>
<name>A0AC60QYZ8_IXOPE</name>
<keyword evidence="2" id="KW-1185">Reference proteome</keyword>
<gene>
    <name evidence="1" type="ORF">HPB47_013237</name>
</gene>
<accession>A0AC60QYZ8</accession>
<evidence type="ECO:0000313" key="2">
    <source>
        <dbReference type="Proteomes" id="UP000805193"/>
    </source>
</evidence>
<organism evidence="1 2">
    <name type="scientific">Ixodes persulcatus</name>
    <name type="common">Taiga tick</name>
    <dbReference type="NCBI Taxonomy" id="34615"/>
    <lineage>
        <taxon>Eukaryota</taxon>
        <taxon>Metazoa</taxon>
        <taxon>Ecdysozoa</taxon>
        <taxon>Arthropoda</taxon>
        <taxon>Chelicerata</taxon>
        <taxon>Arachnida</taxon>
        <taxon>Acari</taxon>
        <taxon>Parasitiformes</taxon>
        <taxon>Ixodida</taxon>
        <taxon>Ixodoidea</taxon>
        <taxon>Ixodidae</taxon>
        <taxon>Ixodinae</taxon>
        <taxon>Ixodes</taxon>
    </lineage>
</organism>
<sequence length="314" mass="34192">MTLKGNYQVFGGNPLSIFPEHDPLHSNYCRGTEALKDLLFAGAQKVVFGDDSVNGVERVVRNKATHPEASTQSVADIDLDAGEGTSGQASAAAVLEPPIPAVNTGDVSELMHALTAMFATFSRQMGLAPGVGGGDAEYRGSPRDTLKDEVLNIMPVQKQTRASQRTRFKAFVAIGDFNGQWAWCTKCSKEVATAILEAIILAKLVVIPVAGAIGETRSESAPPCPASIVSAPVPKKLLHMAGIEDYYTLARGSTATLGNFAKTTYLANQQAYSYLTPDLWREWELIKFPYQKFTDYLRHVHRHQRRRDGRPGVQ</sequence>
<protein>
    <submittedName>
        <fullName evidence="1">Uncharacterized protein</fullName>
    </submittedName>
</protein>
<proteinExistence type="predicted"/>